<reference evidence="1" key="1">
    <citation type="submission" date="2022-06" db="EMBL/GenBank/DDBJ databases">
        <title>Phylogenomic reconstructions and comparative analyses of Kickxellomycotina fungi.</title>
        <authorList>
            <person name="Reynolds N.K."/>
            <person name="Stajich J.E."/>
            <person name="Barry K."/>
            <person name="Grigoriev I.V."/>
            <person name="Crous P."/>
            <person name="Smith M.E."/>
        </authorList>
    </citation>
    <scope>NUCLEOTIDE SEQUENCE</scope>
    <source>
        <strain evidence="1">RSA 2271</strain>
    </source>
</reference>
<feature type="non-terminal residue" evidence="1">
    <location>
        <position position="152"/>
    </location>
</feature>
<organism evidence="1 2">
    <name type="scientific">Spiromyces aspiralis</name>
    <dbReference type="NCBI Taxonomy" id="68401"/>
    <lineage>
        <taxon>Eukaryota</taxon>
        <taxon>Fungi</taxon>
        <taxon>Fungi incertae sedis</taxon>
        <taxon>Zoopagomycota</taxon>
        <taxon>Kickxellomycotina</taxon>
        <taxon>Kickxellomycetes</taxon>
        <taxon>Kickxellales</taxon>
        <taxon>Kickxellaceae</taxon>
        <taxon>Spiromyces</taxon>
    </lineage>
</organism>
<protein>
    <submittedName>
        <fullName evidence="1">Serine/threonine-protein kinase 25</fullName>
    </submittedName>
</protein>
<dbReference type="Proteomes" id="UP001145114">
    <property type="component" value="Unassembled WGS sequence"/>
</dbReference>
<sequence>ASGTRVNPNDLFTKQQRIGRGSFGEVYKGYDKRTKKPVAIKIIDLESAEDEIEDIQQEIFILSQMDSMYVTRYYGSYLEGSNLWIVMEYCGGGSCADLMKAGQISEGYIAIILREMLKGLDYLHHEGKIHRDIKAANVLLTTSGDVKLADFG</sequence>
<accession>A0ACC1HNH0</accession>
<keyword evidence="1" id="KW-0418">Kinase</keyword>
<comment type="caution">
    <text evidence="1">The sequence shown here is derived from an EMBL/GenBank/DDBJ whole genome shotgun (WGS) entry which is preliminary data.</text>
</comment>
<feature type="non-terminal residue" evidence="1">
    <location>
        <position position="1"/>
    </location>
</feature>
<proteinExistence type="predicted"/>
<name>A0ACC1HNH0_9FUNG</name>
<gene>
    <name evidence="1" type="primary">STK25</name>
    <name evidence="1" type="ORF">EV182_006630</name>
</gene>
<evidence type="ECO:0000313" key="2">
    <source>
        <dbReference type="Proteomes" id="UP001145114"/>
    </source>
</evidence>
<keyword evidence="1" id="KW-0808">Transferase</keyword>
<keyword evidence="2" id="KW-1185">Reference proteome</keyword>
<dbReference type="EMBL" id="JAMZIH010002791">
    <property type="protein sequence ID" value="KAJ1677221.1"/>
    <property type="molecule type" value="Genomic_DNA"/>
</dbReference>
<evidence type="ECO:0000313" key="1">
    <source>
        <dbReference type="EMBL" id="KAJ1677221.1"/>
    </source>
</evidence>